<dbReference type="PROSITE" id="PS51294">
    <property type="entry name" value="HTH_MYB"/>
    <property type="match status" value="1"/>
</dbReference>
<dbReference type="GO" id="GO:0000974">
    <property type="term" value="C:Prp19 complex"/>
    <property type="evidence" value="ECO:0007669"/>
    <property type="project" value="InterPro"/>
</dbReference>
<evidence type="ECO:0000256" key="6">
    <source>
        <dbReference type="ARBA" id="ARBA00023125"/>
    </source>
</evidence>
<name>A0A3P6F8Y9_BRAOL</name>
<dbReference type="InterPro" id="IPR009057">
    <property type="entry name" value="Homeodomain-like_sf"/>
</dbReference>
<dbReference type="PROSITE" id="PS50090">
    <property type="entry name" value="MYB_LIKE"/>
    <property type="match status" value="2"/>
</dbReference>
<evidence type="ECO:0000313" key="11">
    <source>
        <dbReference type="EMBL" id="VDD45976.1"/>
    </source>
</evidence>
<comment type="subcellular location">
    <subcellularLocation>
        <location evidence="1">Nucleus</location>
    </subcellularLocation>
</comment>
<comment type="similarity">
    <text evidence="2">Belongs to the CEF1 family.</text>
</comment>
<evidence type="ECO:0000256" key="2">
    <source>
        <dbReference type="ARBA" id="ARBA00010506"/>
    </source>
</evidence>
<dbReference type="EMBL" id="LR031877">
    <property type="protein sequence ID" value="VDD45976.1"/>
    <property type="molecule type" value="Genomic_DNA"/>
</dbReference>
<evidence type="ECO:0000259" key="10">
    <source>
        <dbReference type="PROSITE" id="PS51294"/>
    </source>
</evidence>
<dbReference type="SMART" id="SM00717">
    <property type="entry name" value="SANT"/>
    <property type="match status" value="2"/>
</dbReference>
<evidence type="ECO:0000256" key="8">
    <source>
        <dbReference type="ARBA" id="ARBA00023242"/>
    </source>
</evidence>
<reference evidence="11" key="1">
    <citation type="submission" date="2018-11" db="EMBL/GenBank/DDBJ databases">
        <authorList>
            <consortium name="Genoscope - CEA"/>
            <person name="William W."/>
        </authorList>
    </citation>
    <scope>NUCLEOTIDE SEQUENCE</scope>
</reference>
<evidence type="ECO:0000259" key="9">
    <source>
        <dbReference type="PROSITE" id="PS50090"/>
    </source>
</evidence>
<gene>
    <name evidence="11" type="ORF">BOLC5T33523H</name>
</gene>
<feature type="domain" description="Myb-like" evidence="9">
    <location>
        <begin position="51"/>
        <end position="90"/>
    </location>
</feature>
<dbReference type="Gene3D" id="1.10.10.60">
    <property type="entry name" value="Homeodomain-like"/>
    <property type="match status" value="2"/>
</dbReference>
<keyword evidence="3" id="KW-0507">mRNA processing</keyword>
<keyword evidence="5" id="KW-0677">Repeat</keyword>
<dbReference type="Pfam" id="PF00249">
    <property type="entry name" value="Myb_DNA-binding"/>
    <property type="match status" value="2"/>
</dbReference>
<dbReference type="PANTHER" id="PTHR45885">
    <property type="entry name" value="CELL DIVISION CYCLE 5-LIKE PROTEIN"/>
    <property type="match status" value="1"/>
</dbReference>
<keyword evidence="4" id="KW-0747">Spliceosome</keyword>
<dbReference type="PANTHER" id="PTHR45885:SF1">
    <property type="entry name" value="CELL DIVISION CYCLE 5-LIKE PROTEIN"/>
    <property type="match status" value="1"/>
</dbReference>
<dbReference type="SUPFAM" id="SSF46689">
    <property type="entry name" value="Homeodomain-like"/>
    <property type="match status" value="2"/>
</dbReference>
<evidence type="ECO:0000256" key="3">
    <source>
        <dbReference type="ARBA" id="ARBA00022664"/>
    </source>
</evidence>
<dbReference type="CDD" id="cd00167">
    <property type="entry name" value="SANT"/>
    <property type="match status" value="1"/>
</dbReference>
<accession>A0A3P6F8Y9</accession>
<dbReference type="GO" id="GO:0003677">
    <property type="term" value="F:DNA binding"/>
    <property type="evidence" value="ECO:0007669"/>
    <property type="project" value="UniProtKB-KW"/>
</dbReference>
<organism evidence="11">
    <name type="scientific">Brassica oleracea</name>
    <name type="common">Wild cabbage</name>
    <dbReference type="NCBI Taxonomy" id="3712"/>
    <lineage>
        <taxon>Eukaryota</taxon>
        <taxon>Viridiplantae</taxon>
        <taxon>Streptophyta</taxon>
        <taxon>Embryophyta</taxon>
        <taxon>Tracheophyta</taxon>
        <taxon>Spermatophyta</taxon>
        <taxon>Magnoliopsida</taxon>
        <taxon>eudicotyledons</taxon>
        <taxon>Gunneridae</taxon>
        <taxon>Pentapetalae</taxon>
        <taxon>rosids</taxon>
        <taxon>malvids</taxon>
        <taxon>Brassicales</taxon>
        <taxon>Brassicaceae</taxon>
        <taxon>Brassiceae</taxon>
        <taxon>Brassica</taxon>
    </lineage>
</organism>
<dbReference type="GO" id="GO:0005681">
    <property type="term" value="C:spliceosomal complex"/>
    <property type="evidence" value="ECO:0007669"/>
    <property type="project" value="UniProtKB-KW"/>
</dbReference>
<feature type="domain" description="HTH myb-type" evidence="10">
    <location>
        <begin position="1"/>
        <end position="42"/>
    </location>
</feature>
<sequence>MWGVSEDEVLKAGVVKYGTNAWKQVAASMFSDRRSWRDCKERFELITEKIWTMEDDDRLVREVKKFHCNVHWATIALVMKRPLESCRNRYFSPTKIQTPAFKKALGSNSIKVQIRKSARRTHVASGMKKKLEL</sequence>
<keyword evidence="6" id="KW-0238">DNA-binding</keyword>
<evidence type="ECO:0000256" key="7">
    <source>
        <dbReference type="ARBA" id="ARBA00023187"/>
    </source>
</evidence>
<dbReference type="InterPro" id="IPR017930">
    <property type="entry name" value="Myb_dom"/>
</dbReference>
<keyword evidence="7" id="KW-0508">mRNA splicing</keyword>
<feature type="domain" description="Myb-like" evidence="9">
    <location>
        <begin position="1"/>
        <end position="47"/>
    </location>
</feature>
<dbReference type="GO" id="GO:0000398">
    <property type="term" value="P:mRNA splicing, via spliceosome"/>
    <property type="evidence" value="ECO:0007669"/>
    <property type="project" value="InterPro"/>
</dbReference>
<protein>
    <submittedName>
        <fullName evidence="11">Uncharacterized protein</fullName>
    </submittedName>
</protein>
<proteinExistence type="inferred from homology"/>
<evidence type="ECO:0000256" key="4">
    <source>
        <dbReference type="ARBA" id="ARBA00022728"/>
    </source>
</evidence>
<evidence type="ECO:0000256" key="5">
    <source>
        <dbReference type="ARBA" id="ARBA00022737"/>
    </source>
</evidence>
<dbReference type="InterPro" id="IPR001005">
    <property type="entry name" value="SANT/Myb"/>
</dbReference>
<dbReference type="InterPro" id="IPR047242">
    <property type="entry name" value="CDC5L/Cef1"/>
</dbReference>
<keyword evidence="8" id="KW-0539">Nucleus</keyword>
<dbReference type="AlphaFoldDB" id="A0A3P6F8Y9"/>
<evidence type="ECO:0000256" key="1">
    <source>
        <dbReference type="ARBA" id="ARBA00004123"/>
    </source>
</evidence>